<reference evidence="2" key="1">
    <citation type="submission" date="2020-09" db="EMBL/GenBank/DDBJ databases">
        <title>Genome-Enabled Discovery of Anthraquinone Biosynthesis in Senna tora.</title>
        <authorList>
            <person name="Kang S.-H."/>
            <person name="Pandey R.P."/>
            <person name="Lee C.-M."/>
            <person name="Sim J.-S."/>
            <person name="Jeong J.-T."/>
            <person name="Choi B.-S."/>
            <person name="Jung M."/>
            <person name="Ginzburg D."/>
            <person name="Zhao K."/>
            <person name="Won S.Y."/>
            <person name="Oh T.-J."/>
            <person name="Yu Y."/>
            <person name="Kim N.-H."/>
            <person name="Lee O.R."/>
            <person name="Lee T.-H."/>
            <person name="Bashyal P."/>
            <person name="Kim T.-S."/>
            <person name="Lee W.-H."/>
            <person name="Kawkins C."/>
            <person name="Kim C.-K."/>
            <person name="Kim J.S."/>
            <person name="Ahn B.O."/>
            <person name="Rhee S.Y."/>
            <person name="Sohng J.K."/>
        </authorList>
    </citation>
    <scope>NUCLEOTIDE SEQUENCE</scope>
    <source>
        <tissue evidence="2">Leaf</tissue>
    </source>
</reference>
<evidence type="ECO:0000313" key="3">
    <source>
        <dbReference type="Proteomes" id="UP000634136"/>
    </source>
</evidence>
<sequence>MACHSHSTDTSAPKSSKRMRFMTLNNNNVPTSSSVSEVVEEKQIKKVRKDLKFKVSIDGVLRNGGFDPPKMEDSSKLKFDEIACKKKKEHGIFKSGQALGGHKRSHFVGGGEDHNNNSTTLILKQDSPPHPSPSPSHGVPCLIDLNLPAPVDE</sequence>
<keyword evidence="3" id="KW-1185">Reference proteome</keyword>
<dbReference type="PANTHER" id="PTHR46869">
    <property type="entry name" value="C2H2-LIKE ZINC FINGER PROTEIN"/>
    <property type="match status" value="1"/>
</dbReference>
<dbReference type="AlphaFoldDB" id="A0A834WQE5"/>
<evidence type="ECO:0000313" key="2">
    <source>
        <dbReference type="EMBL" id="KAF7827991.1"/>
    </source>
</evidence>
<dbReference type="EMBL" id="JAAIUW010000006">
    <property type="protein sequence ID" value="KAF7827991.1"/>
    <property type="molecule type" value="Genomic_DNA"/>
</dbReference>
<feature type="region of interest" description="Disordered" evidence="1">
    <location>
        <begin position="97"/>
        <end position="153"/>
    </location>
</feature>
<accession>A0A834WQE5</accession>
<dbReference type="OrthoDB" id="9411774at2759"/>
<protein>
    <submittedName>
        <fullName evidence="2">Zinc finger protein ZAT4-like</fullName>
    </submittedName>
</protein>
<dbReference type="Proteomes" id="UP000634136">
    <property type="component" value="Unassembled WGS sequence"/>
</dbReference>
<name>A0A834WQE5_9FABA</name>
<comment type="caution">
    <text evidence="2">The sequence shown here is derived from an EMBL/GenBank/DDBJ whole genome shotgun (WGS) entry which is preliminary data.</text>
</comment>
<gene>
    <name evidence="2" type="ORF">G2W53_019155</name>
</gene>
<evidence type="ECO:0000256" key="1">
    <source>
        <dbReference type="SAM" id="MobiDB-lite"/>
    </source>
</evidence>
<organism evidence="2 3">
    <name type="scientific">Senna tora</name>
    <dbReference type="NCBI Taxonomy" id="362788"/>
    <lineage>
        <taxon>Eukaryota</taxon>
        <taxon>Viridiplantae</taxon>
        <taxon>Streptophyta</taxon>
        <taxon>Embryophyta</taxon>
        <taxon>Tracheophyta</taxon>
        <taxon>Spermatophyta</taxon>
        <taxon>Magnoliopsida</taxon>
        <taxon>eudicotyledons</taxon>
        <taxon>Gunneridae</taxon>
        <taxon>Pentapetalae</taxon>
        <taxon>rosids</taxon>
        <taxon>fabids</taxon>
        <taxon>Fabales</taxon>
        <taxon>Fabaceae</taxon>
        <taxon>Caesalpinioideae</taxon>
        <taxon>Cassia clade</taxon>
        <taxon>Senna</taxon>
    </lineage>
</organism>
<dbReference type="PANTHER" id="PTHR46869:SF1">
    <property type="entry name" value="C2H2-LIKE ZINC FINGER PROTEIN"/>
    <property type="match status" value="1"/>
</dbReference>
<proteinExistence type="predicted"/>